<reference evidence="2" key="1">
    <citation type="submission" date="2019-03" db="EMBL/GenBank/DDBJ databases">
        <title>Improved annotation for the trematode Fasciola hepatica.</title>
        <authorList>
            <person name="Choi Y.-J."/>
            <person name="Martin J."/>
            <person name="Mitreva M."/>
        </authorList>
    </citation>
    <scope>NUCLEOTIDE SEQUENCE [LARGE SCALE GENOMIC DNA]</scope>
</reference>
<protein>
    <submittedName>
        <fullName evidence="2">Uncharacterized protein</fullName>
    </submittedName>
</protein>
<dbReference type="AlphaFoldDB" id="A0A2H1CGW5"/>
<dbReference type="InterPro" id="IPR001005">
    <property type="entry name" value="SANT/Myb"/>
</dbReference>
<accession>A0A2H1CGW5</accession>
<organism evidence="2 3">
    <name type="scientific">Fasciola hepatica</name>
    <name type="common">Liver fluke</name>
    <dbReference type="NCBI Taxonomy" id="6192"/>
    <lineage>
        <taxon>Eukaryota</taxon>
        <taxon>Metazoa</taxon>
        <taxon>Spiralia</taxon>
        <taxon>Lophotrochozoa</taxon>
        <taxon>Platyhelminthes</taxon>
        <taxon>Trematoda</taxon>
        <taxon>Digenea</taxon>
        <taxon>Plagiorchiida</taxon>
        <taxon>Echinostomata</taxon>
        <taxon>Echinostomatoidea</taxon>
        <taxon>Fasciolidae</taxon>
        <taxon>Fasciola</taxon>
    </lineage>
</organism>
<sequence>MDQRSQMGPVMRSPRPAMECLIGSTAFLILVNIENNEPKELEWTKLLFLRVAVHWLIRLREVVGSVERHWAQNVTNEIHSCANQTMLLLKKLTESLRVENSSTRNQIISHLRLVTKITSKKSHMWTEYLNKLVSAFDELWQGYSRINSLPTHAPKNCHTIATDDRISLQELRSLVISTLSSDSALTESQLWKLAFEKSNIMALVQLTLDRFPESPDLRMNDKSPAQQESDRNVCAILNDMKGVLAKMRALHTVCLYFDHETNEEESDKNKNSPVSTKRKMRSAVSSQQENAKENEDSSMSTSKRSRSSDSFKIPTQRAYTVRSLVSPRNFEQFVGSIDTPASSPQISSVENKWVVRLHDPTLDQKRVPWTVEESIALWHGVFHNPGRKNWSEIWRRSFRQSIRTPVHLKDRWRVLERNSTVYGAIADAYQTWTTEHKQVQPNGTVFVPVPVIIHDSETPSR</sequence>
<evidence type="ECO:0000313" key="3">
    <source>
        <dbReference type="Proteomes" id="UP000230066"/>
    </source>
</evidence>
<dbReference type="EMBL" id="JXXN02001197">
    <property type="protein sequence ID" value="THD25310.1"/>
    <property type="molecule type" value="Genomic_DNA"/>
</dbReference>
<proteinExistence type="predicted"/>
<gene>
    <name evidence="2" type="ORF">D915_003849</name>
</gene>
<feature type="region of interest" description="Disordered" evidence="1">
    <location>
        <begin position="261"/>
        <end position="312"/>
    </location>
</feature>
<keyword evidence="3" id="KW-1185">Reference proteome</keyword>
<dbReference type="PROSITE" id="PS50090">
    <property type="entry name" value="MYB_LIKE"/>
    <property type="match status" value="1"/>
</dbReference>
<evidence type="ECO:0000256" key="1">
    <source>
        <dbReference type="SAM" id="MobiDB-lite"/>
    </source>
</evidence>
<evidence type="ECO:0000313" key="2">
    <source>
        <dbReference type="EMBL" id="THD25310.1"/>
    </source>
</evidence>
<comment type="caution">
    <text evidence="2">The sequence shown here is derived from an EMBL/GenBank/DDBJ whole genome shotgun (WGS) entry which is preliminary data.</text>
</comment>
<dbReference type="Proteomes" id="UP000230066">
    <property type="component" value="Unassembled WGS sequence"/>
</dbReference>
<dbReference type="Gene3D" id="1.10.246.220">
    <property type="match status" value="1"/>
</dbReference>
<dbReference type="CDD" id="cd11660">
    <property type="entry name" value="SANT_TRF"/>
    <property type="match status" value="1"/>
</dbReference>
<dbReference type="SUPFAM" id="SSF46689">
    <property type="entry name" value="Homeodomain-like"/>
    <property type="match status" value="1"/>
</dbReference>
<name>A0A2H1CGW5_FASHE</name>
<dbReference type="InterPro" id="IPR009057">
    <property type="entry name" value="Homeodomain-like_sf"/>
</dbReference>